<accession>A0A073KBX5</accession>
<dbReference type="EMBL" id="JOTM01000009">
    <property type="protein sequence ID" value="KEK24080.1"/>
    <property type="molecule type" value="Genomic_DNA"/>
</dbReference>
<dbReference type="InterPro" id="IPR021560">
    <property type="entry name" value="DUF3021"/>
</dbReference>
<organism evidence="2 3">
    <name type="scientific">Bacillus gaemokensis</name>
    <dbReference type="NCBI Taxonomy" id="574375"/>
    <lineage>
        <taxon>Bacteria</taxon>
        <taxon>Bacillati</taxon>
        <taxon>Bacillota</taxon>
        <taxon>Bacilli</taxon>
        <taxon>Bacillales</taxon>
        <taxon>Bacillaceae</taxon>
        <taxon>Bacillus</taxon>
        <taxon>Bacillus cereus group</taxon>
    </lineage>
</organism>
<evidence type="ECO:0000313" key="3">
    <source>
        <dbReference type="Proteomes" id="UP000027778"/>
    </source>
</evidence>
<gene>
    <name evidence="2" type="ORF">BAGA_28930</name>
</gene>
<proteinExistence type="predicted"/>
<keyword evidence="1" id="KW-0472">Membrane</keyword>
<evidence type="ECO:0008006" key="4">
    <source>
        <dbReference type="Google" id="ProtNLM"/>
    </source>
</evidence>
<feature type="transmembrane region" description="Helical" evidence="1">
    <location>
        <begin position="85"/>
        <end position="104"/>
    </location>
</feature>
<keyword evidence="1" id="KW-0812">Transmembrane</keyword>
<protein>
    <recommendedName>
        <fullName evidence="4">DUF3021 domain-containing protein</fullName>
    </recommendedName>
</protein>
<dbReference type="Proteomes" id="UP000027778">
    <property type="component" value="Unassembled WGS sequence"/>
</dbReference>
<comment type="caution">
    <text evidence="2">The sequence shown here is derived from an EMBL/GenBank/DDBJ whole genome shotgun (WGS) entry which is preliminary data.</text>
</comment>
<feature type="transmembrane region" description="Helical" evidence="1">
    <location>
        <begin position="50"/>
        <end position="73"/>
    </location>
</feature>
<dbReference type="Pfam" id="PF11457">
    <property type="entry name" value="DUF3021"/>
    <property type="match status" value="1"/>
</dbReference>
<feature type="transmembrane region" description="Helical" evidence="1">
    <location>
        <begin position="110"/>
        <end position="129"/>
    </location>
</feature>
<dbReference type="STRING" id="574375.AZF08_11860"/>
<feature type="transmembrane region" description="Helical" evidence="1">
    <location>
        <begin position="12"/>
        <end position="30"/>
    </location>
</feature>
<keyword evidence="3" id="KW-1185">Reference proteome</keyword>
<dbReference type="AlphaFoldDB" id="A0A073KBX5"/>
<keyword evidence="1" id="KW-1133">Transmembrane helix</keyword>
<name>A0A073KBX5_9BACI</name>
<evidence type="ECO:0000313" key="2">
    <source>
        <dbReference type="EMBL" id="KEK24080.1"/>
    </source>
</evidence>
<dbReference type="RefSeq" id="WP_033674715.1">
    <property type="nucleotide sequence ID" value="NZ_JOTM01000009.1"/>
</dbReference>
<sequence length="156" mass="17625">MKNLFSRVVGGFVIGVIIGQIVQILISLKLGHGEYMPVVDHFRSFFVSEMTAVIVQILLTGIIGVTFATSSLVFDIVKWSLLKQYIVHFCITTLVWLPIVTLLWMPKTFISTLFFFISFLSTYVVTWAIQYTISKNDIKQINAAIQSKQLEGKGDE</sequence>
<dbReference type="eggNOG" id="ENOG50317H3">
    <property type="taxonomic scope" value="Bacteria"/>
</dbReference>
<reference evidence="2 3" key="1">
    <citation type="submission" date="2014-06" db="EMBL/GenBank/DDBJ databases">
        <title>Draft genome sequence of Bacillus gaemokensis JCM 15801 (MCCC 1A00707).</title>
        <authorList>
            <person name="Lai Q."/>
            <person name="Liu Y."/>
            <person name="Shao Z."/>
        </authorList>
    </citation>
    <scope>NUCLEOTIDE SEQUENCE [LARGE SCALE GENOMIC DNA]</scope>
    <source>
        <strain evidence="2 3">JCM 15801</strain>
    </source>
</reference>
<dbReference type="OrthoDB" id="2735472at2"/>
<evidence type="ECO:0000256" key="1">
    <source>
        <dbReference type="SAM" id="Phobius"/>
    </source>
</evidence>